<reference evidence="4 5" key="1">
    <citation type="submission" date="2024-03" db="EMBL/GenBank/DDBJ databases">
        <title>Aureococcus anophagefferens CCMP1851 and Kratosvirus quantuckense: Draft genome of a second virus-susceptible host strain in the model system.</title>
        <authorList>
            <person name="Chase E."/>
            <person name="Truchon A.R."/>
            <person name="Schepens W."/>
            <person name="Wilhelm S.W."/>
        </authorList>
    </citation>
    <scope>NUCLEOTIDE SEQUENCE [LARGE SCALE GENOMIC DNA]</scope>
    <source>
        <strain evidence="4 5">CCMP1851</strain>
    </source>
</reference>
<evidence type="ECO:0000313" key="5">
    <source>
        <dbReference type="Proteomes" id="UP001363151"/>
    </source>
</evidence>
<evidence type="ECO:0000256" key="2">
    <source>
        <dbReference type="ARBA" id="ARBA00022737"/>
    </source>
</evidence>
<feature type="region of interest" description="Disordered" evidence="3">
    <location>
        <begin position="334"/>
        <end position="374"/>
    </location>
</feature>
<dbReference type="Gene3D" id="3.80.10.10">
    <property type="entry name" value="Ribonuclease Inhibitor"/>
    <property type="match status" value="2"/>
</dbReference>
<dbReference type="InterPro" id="IPR003591">
    <property type="entry name" value="Leu-rich_rpt_typical-subtyp"/>
</dbReference>
<dbReference type="SUPFAM" id="SSF63825">
    <property type="entry name" value="YWTD domain"/>
    <property type="match status" value="1"/>
</dbReference>
<feature type="region of interest" description="Disordered" evidence="3">
    <location>
        <begin position="252"/>
        <end position="303"/>
    </location>
</feature>
<dbReference type="InterPro" id="IPR001611">
    <property type="entry name" value="Leu-rich_rpt"/>
</dbReference>
<dbReference type="SMART" id="SM00364">
    <property type="entry name" value="LRR_BAC"/>
    <property type="match status" value="6"/>
</dbReference>
<feature type="compositionally biased region" description="Low complexity" evidence="3">
    <location>
        <begin position="252"/>
        <end position="265"/>
    </location>
</feature>
<accession>A0ABR1GDA5</accession>
<keyword evidence="2" id="KW-0677">Repeat</keyword>
<dbReference type="PANTHER" id="PTHR48051:SF46">
    <property type="entry name" value="LEUCINE RICH REPEAT-CONTAINING DOMAIN PROTEIN"/>
    <property type="match status" value="1"/>
</dbReference>
<evidence type="ECO:0000256" key="3">
    <source>
        <dbReference type="SAM" id="MobiDB-lite"/>
    </source>
</evidence>
<dbReference type="InterPro" id="IPR050216">
    <property type="entry name" value="LRR_domain-containing"/>
</dbReference>
<dbReference type="PANTHER" id="PTHR48051">
    <property type="match status" value="1"/>
</dbReference>
<protein>
    <submittedName>
        <fullName evidence="4">Uncharacterized protein</fullName>
    </submittedName>
</protein>
<dbReference type="Proteomes" id="UP001363151">
    <property type="component" value="Unassembled WGS sequence"/>
</dbReference>
<dbReference type="Pfam" id="PF13855">
    <property type="entry name" value="LRR_8"/>
    <property type="match status" value="2"/>
</dbReference>
<dbReference type="SMART" id="SM00369">
    <property type="entry name" value="LRR_TYP"/>
    <property type="match status" value="6"/>
</dbReference>
<dbReference type="InterPro" id="IPR032675">
    <property type="entry name" value="LRR_dom_sf"/>
</dbReference>
<dbReference type="EMBL" id="JBBJCI010000034">
    <property type="protein sequence ID" value="KAK7253842.1"/>
    <property type="molecule type" value="Genomic_DNA"/>
</dbReference>
<evidence type="ECO:0000256" key="1">
    <source>
        <dbReference type="ARBA" id="ARBA00022614"/>
    </source>
</evidence>
<feature type="compositionally biased region" description="Pro residues" evidence="3">
    <location>
        <begin position="266"/>
        <end position="300"/>
    </location>
</feature>
<sequence length="781" mass="83677">MGARGYERISSGEDERTPVRWTGKQAVVALAACSAFAAYTAPHSTKVAAVQSLYKVGHALESSAAVTEGTLLAADVATVEDCAACECDELESLGVLAADAGGATESPTSMDYWELFWTDGEFGSELDDSYVCNSTPIFFTVDGCIGRVEPDGLDLKEVFCYDVDDDPGSQMEGLALYEYDNKMYWSLKSPMGVAVSPEENLLFFIDDTGVYRGDLEGSSDKTFVAEIQDARFCAPTPEPSFMPTSEPAFLPTTYPSFAPSSAPTTSPTPLPTRHPSPAPTGAPSYAPSPNPTLVPVPEPTAVPTSLPTPQCWLEMNKCGYCDGSAGWECVGEAPPTFKPTPAPITPTGKPSERPVPSPTAGPERRAGGVARRRGEVRGADVGALRDHLLRRRAVGRARRADGVTPRADVRADATSCSTRRGCNGFQLYAFSRKNVSEWKKKKVDTWRSAGFDTTEIYYEYEYKLDLPRSDFDFEHSDNYKYARLVQWYDYENADTLVGANALESLPESFGDLSSLVSLAVSHNALTSLPESFGGLESLDELFLEDNALTSLPESFGALASLDELHLHDNALVSLPESFGGLESLVTLKLNHNALTSLPESFGDFESLAMLYLQDNALASLPESFGNLASLVTLELRNNANLSSLPASFLELSHLEPVSLAGTAICANGGAPALDSAFDDLIEAGVIFCEVVCLPTCYGSTCDAFGVMHGFSCAALETTYGCDCSGCSCPLDSACAPTCNGYTCDEASEAGYYCSELENYGCDCSGCSCPLDSAFYSYSYSY</sequence>
<keyword evidence="5" id="KW-1185">Reference proteome</keyword>
<organism evidence="4 5">
    <name type="scientific">Aureococcus anophagefferens</name>
    <name type="common">Harmful bloom alga</name>
    <dbReference type="NCBI Taxonomy" id="44056"/>
    <lineage>
        <taxon>Eukaryota</taxon>
        <taxon>Sar</taxon>
        <taxon>Stramenopiles</taxon>
        <taxon>Ochrophyta</taxon>
        <taxon>Pelagophyceae</taxon>
        <taxon>Pelagomonadales</taxon>
        <taxon>Pelagomonadaceae</taxon>
        <taxon>Aureococcus</taxon>
    </lineage>
</organism>
<name>A0ABR1GDA5_AURAN</name>
<gene>
    <name evidence="4" type="ORF">SO694_00002751</name>
</gene>
<feature type="compositionally biased region" description="Basic and acidic residues" evidence="3">
    <location>
        <begin position="362"/>
        <end position="374"/>
    </location>
</feature>
<dbReference type="SUPFAM" id="SSF52058">
    <property type="entry name" value="L domain-like"/>
    <property type="match status" value="1"/>
</dbReference>
<keyword evidence="1" id="KW-0433">Leucine-rich repeat</keyword>
<proteinExistence type="predicted"/>
<evidence type="ECO:0000313" key="4">
    <source>
        <dbReference type="EMBL" id="KAK7253842.1"/>
    </source>
</evidence>
<comment type="caution">
    <text evidence="4">The sequence shown here is derived from an EMBL/GenBank/DDBJ whole genome shotgun (WGS) entry which is preliminary data.</text>
</comment>